<evidence type="ECO:0000313" key="5">
    <source>
        <dbReference type="Proteomes" id="UP001516400"/>
    </source>
</evidence>
<feature type="region of interest" description="Disordered" evidence="3">
    <location>
        <begin position="469"/>
        <end position="565"/>
    </location>
</feature>
<sequence>MATELDNGRPNIRIEIKNIEAEPMDIDQNDKSEEEGEIRDNSSHRHTFSNNKETDSINTKNPLDIFLNEVDQKKLAERAKRFALKPEDIKTFTEQDLHNLYVSLGITVDNADQVRYEAIHLRSSNEINFENVVSYFMDYAPTSIEWVDDESCNIIWEDKLSTARALFHISQVVKGMPVRVASEHIIDSFILEESDLAKDVTLMNENRQIELRDESTEEFNKLCVENSVDISVINIPIPPGYWRLGRKSINSYSVLLRFSMKIDKKPYRTEKCSNFYKNVSSNKNLDHKYRGIFSRNKDINREVSDKNPWGILAKNWDEDLMFRERERFSQVEQVEQILPNPVPENPELRVRLAAKRRLGKKPALEELKSSSISEKEPSEESEEENERKSLKMPRMRMYADEEEEKIKRKKLLQALKKQTEKLKKTEIPNSDLRNILRITSKKPKNIEHDEDLDLSVSLKNRSRKLVFTVAQETGHPRTEKHQSRSLSSKSKRVRPVSPVDRKPISPIRFKRDVSSEKYKDWSNKEIYSERERRRSPKRHRERRRSLTRYSGRMYSSRGNSEERYHVLKPKSKVALVIKTQKKPSVASAIQSRRRKFETSSSSEEDSSSEESDSDSSNDDSEESSSSSTDSDSNGRQRHRMQTKRISNVPLKVEIKNDQYRRK</sequence>
<dbReference type="EMBL" id="JABFTP020000021">
    <property type="protein sequence ID" value="KAL3268049.1"/>
    <property type="molecule type" value="Genomic_DNA"/>
</dbReference>
<dbReference type="PANTHER" id="PTHR16291">
    <property type="entry name" value="NUCLEAR CAP-BINDING PROTEIN SUBUNIT 3"/>
    <property type="match status" value="1"/>
</dbReference>
<evidence type="ECO:0000313" key="4">
    <source>
        <dbReference type="EMBL" id="KAL3268049.1"/>
    </source>
</evidence>
<feature type="compositionally biased region" description="Acidic residues" evidence="3">
    <location>
        <begin position="22"/>
        <end position="37"/>
    </location>
</feature>
<comment type="caution">
    <text evidence="4">The sequence shown here is derived from an EMBL/GenBank/DDBJ whole genome shotgun (WGS) entry which is preliminary data.</text>
</comment>
<feature type="region of interest" description="Disordered" evidence="3">
    <location>
        <begin position="18"/>
        <end position="56"/>
    </location>
</feature>
<protein>
    <recommendedName>
        <fullName evidence="2">Nuclear cap-binding protein subunit 3</fullName>
    </recommendedName>
</protein>
<evidence type="ECO:0000256" key="2">
    <source>
        <dbReference type="ARBA" id="ARBA00019876"/>
    </source>
</evidence>
<reference evidence="4 5" key="1">
    <citation type="journal article" date="2021" name="BMC Biol.">
        <title>Horizontally acquired antibacterial genes associated with adaptive radiation of ladybird beetles.</title>
        <authorList>
            <person name="Li H.S."/>
            <person name="Tang X.F."/>
            <person name="Huang Y.H."/>
            <person name="Xu Z.Y."/>
            <person name="Chen M.L."/>
            <person name="Du X.Y."/>
            <person name="Qiu B.Y."/>
            <person name="Chen P.T."/>
            <person name="Zhang W."/>
            <person name="Slipinski A."/>
            <person name="Escalona H.E."/>
            <person name="Waterhouse R.M."/>
            <person name="Zwick A."/>
            <person name="Pang H."/>
        </authorList>
    </citation>
    <scope>NUCLEOTIDE SEQUENCE [LARGE SCALE GENOMIC DNA]</scope>
    <source>
        <strain evidence="4">SYSU2018</strain>
    </source>
</reference>
<dbReference type="PANTHER" id="PTHR16291:SF0">
    <property type="entry name" value="NUCLEAR CAP-BINDING PROTEIN SUBUNIT 3"/>
    <property type="match status" value="1"/>
</dbReference>
<evidence type="ECO:0000256" key="1">
    <source>
        <dbReference type="ARBA" id="ARBA00006069"/>
    </source>
</evidence>
<feature type="region of interest" description="Disordered" evidence="3">
    <location>
        <begin position="578"/>
        <end position="662"/>
    </location>
</feature>
<feature type="compositionally biased region" description="Acidic residues" evidence="3">
    <location>
        <begin position="602"/>
        <end position="622"/>
    </location>
</feature>
<feature type="compositionally biased region" description="Basic and acidic residues" evidence="3">
    <location>
        <begin position="363"/>
        <end position="378"/>
    </location>
</feature>
<feature type="compositionally biased region" description="Low complexity" evidence="3">
    <location>
        <begin position="623"/>
        <end position="633"/>
    </location>
</feature>
<gene>
    <name evidence="4" type="ORF">HHI36_007178</name>
</gene>
<keyword evidence="5" id="KW-1185">Reference proteome</keyword>
<comment type="similarity">
    <text evidence="1">Belongs to the NCBP3 family.</text>
</comment>
<dbReference type="AlphaFoldDB" id="A0ABD2MNY3"/>
<feature type="compositionally biased region" description="Basic and acidic residues" evidence="3">
    <location>
        <begin position="652"/>
        <end position="662"/>
    </location>
</feature>
<name>A0ABD2MNY3_9CUCU</name>
<organism evidence="4 5">
    <name type="scientific">Cryptolaemus montrouzieri</name>
    <dbReference type="NCBI Taxonomy" id="559131"/>
    <lineage>
        <taxon>Eukaryota</taxon>
        <taxon>Metazoa</taxon>
        <taxon>Ecdysozoa</taxon>
        <taxon>Arthropoda</taxon>
        <taxon>Hexapoda</taxon>
        <taxon>Insecta</taxon>
        <taxon>Pterygota</taxon>
        <taxon>Neoptera</taxon>
        <taxon>Endopterygota</taxon>
        <taxon>Coleoptera</taxon>
        <taxon>Polyphaga</taxon>
        <taxon>Cucujiformia</taxon>
        <taxon>Coccinelloidea</taxon>
        <taxon>Coccinellidae</taxon>
        <taxon>Scymninae</taxon>
        <taxon>Scymnini</taxon>
        <taxon>Cryptolaemus</taxon>
    </lineage>
</organism>
<dbReference type="Pfam" id="PF10309">
    <property type="entry name" value="NCBP3"/>
    <property type="match status" value="1"/>
</dbReference>
<feature type="region of interest" description="Disordered" evidence="3">
    <location>
        <begin position="363"/>
        <end position="393"/>
    </location>
</feature>
<evidence type="ECO:0000256" key="3">
    <source>
        <dbReference type="SAM" id="MobiDB-lite"/>
    </source>
</evidence>
<accession>A0ABD2MNY3</accession>
<feature type="compositionally biased region" description="Basic and acidic residues" evidence="3">
    <location>
        <begin position="499"/>
        <end position="532"/>
    </location>
</feature>
<feature type="compositionally biased region" description="Basic residues" evidence="3">
    <location>
        <begin position="533"/>
        <end position="546"/>
    </location>
</feature>
<dbReference type="InterPro" id="IPR019416">
    <property type="entry name" value="NCBP3"/>
</dbReference>
<dbReference type="Proteomes" id="UP001516400">
    <property type="component" value="Unassembled WGS sequence"/>
</dbReference>
<proteinExistence type="inferred from homology"/>